<accession>A6G2D5</accession>
<organism evidence="3 4">
    <name type="scientific">Plesiocystis pacifica SIR-1</name>
    <dbReference type="NCBI Taxonomy" id="391625"/>
    <lineage>
        <taxon>Bacteria</taxon>
        <taxon>Pseudomonadati</taxon>
        <taxon>Myxococcota</taxon>
        <taxon>Polyangia</taxon>
        <taxon>Nannocystales</taxon>
        <taxon>Nannocystaceae</taxon>
        <taxon>Plesiocystis</taxon>
    </lineage>
</organism>
<comment type="caution">
    <text evidence="3">The sequence shown here is derived from an EMBL/GenBank/DDBJ whole genome shotgun (WGS) entry which is preliminary data.</text>
</comment>
<dbReference type="AlphaFoldDB" id="A6G2D5"/>
<feature type="compositionally biased region" description="Basic and acidic residues" evidence="1">
    <location>
        <begin position="287"/>
        <end position="312"/>
    </location>
</feature>
<dbReference type="EMBL" id="ABCS01000015">
    <property type="protein sequence ID" value="EDM79872.1"/>
    <property type="molecule type" value="Genomic_DNA"/>
</dbReference>
<keyword evidence="2" id="KW-0812">Transmembrane</keyword>
<keyword evidence="4" id="KW-1185">Reference proteome</keyword>
<protein>
    <submittedName>
        <fullName evidence="3">Uncharacterized protein</fullName>
    </submittedName>
</protein>
<feature type="compositionally biased region" description="Acidic residues" evidence="1">
    <location>
        <begin position="351"/>
        <end position="367"/>
    </location>
</feature>
<keyword evidence="2" id="KW-0472">Membrane</keyword>
<feature type="region of interest" description="Disordered" evidence="1">
    <location>
        <begin position="1"/>
        <end position="66"/>
    </location>
</feature>
<feature type="transmembrane region" description="Helical" evidence="2">
    <location>
        <begin position="71"/>
        <end position="93"/>
    </location>
</feature>
<dbReference type="OrthoDB" id="5476757at2"/>
<name>A6G2D5_9BACT</name>
<proteinExistence type="predicted"/>
<evidence type="ECO:0000313" key="3">
    <source>
        <dbReference type="EMBL" id="EDM79872.1"/>
    </source>
</evidence>
<dbReference type="RefSeq" id="WP_006970884.1">
    <property type="nucleotide sequence ID" value="NZ_ABCS01000015.1"/>
</dbReference>
<evidence type="ECO:0000313" key="4">
    <source>
        <dbReference type="Proteomes" id="UP000005801"/>
    </source>
</evidence>
<evidence type="ECO:0000256" key="1">
    <source>
        <dbReference type="SAM" id="MobiDB-lite"/>
    </source>
</evidence>
<dbReference type="Proteomes" id="UP000005801">
    <property type="component" value="Unassembled WGS sequence"/>
</dbReference>
<feature type="compositionally biased region" description="Acidic residues" evidence="1">
    <location>
        <begin position="27"/>
        <end position="43"/>
    </location>
</feature>
<gene>
    <name evidence="3" type="ORF">PPSIR1_22561</name>
</gene>
<keyword evidence="2" id="KW-1133">Transmembrane helix</keyword>
<feature type="region of interest" description="Disordered" evidence="1">
    <location>
        <begin position="287"/>
        <end position="367"/>
    </location>
</feature>
<evidence type="ECO:0000256" key="2">
    <source>
        <dbReference type="SAM" id="Phobius"/>
    </source>
</evidence>
<reference evidence="3 4" key="1">
    <citation type="submission" date="2007-06" db="EMBL/GenBank/DDBJ databases">
        <authorList>
            <person name="Shimkets L."/>
            <person name="Ferriera S."/>
            <person name="Johnson J."/>
            <person name="Kravitz S."/>
            <person name="Beeson K."/>
            <person name="Sutton G."/>
            <person name="Rogers Y.-H."/>
            <person name="Friedman R."/>
            <person name="Frazier M."/>
            <person name="Venter J.C."/>
        </authorList>
    </citation>
    <scope>NUCLEOTIDE SEQUENCE [LARGE SCALE GENOMIC DNA]</scope>
    <source>
        <strain evidence="3 4">SIR-1</strain>
    </source>
</reference>
<sequence length="367" mass="42654">MSDVREDGPESENTADVTPPEGHASAEDGDATLEADPDPMNDDGVERPLHETLLSDPPVPSHRRPESRWAYPLWGILLVSIFVAYQTSTLLVWNTPSKGLAKTFHKEFLDGVYGYKYFNAARLNQSWAMFAPNPNRTNTFVRVFVEDQEGELWDYRQDIWGIDRYPYLWYDRGGKINRRINGKKHYQRIYGAWVCRDWERNHEGEPAKSVTFVRRYTKVPHWNVVIKQGGWDQWKAPFKQKEQETITCKTTVHAQLPERLYDRYGIEMDEDDEKRFRPVKQRTWWDKAEAERKKDERKAKQEAKRAEWEARREARKAKAKTPGNNVGAAARQDELDARGPIRRPAHPAVGQDEEDAAAAAEEDEVDQ</sequence>